<dbReference type="Pfam" id="PF09136">
    <property type="entry name" value="Glucodextran_B"/>
    <property type="match status" value="1"/>
</dbReference>
<reference evidence="2 3" key="1">
    <citation type="submission" date="2017-09" db="EMBL/GenBank/DDBJ databases">
        <title>Depth-based differentiation of microbial function through sediment-hosted aquifers and enrichment of novel symbionts in the deep terrestrial subsurface.</title>
        <authorList>
            <person name="Probst A.J."/>
            <person name="Ladd B."/>
            <person name="Jarett J.K."/>
            <person name="Geller-Mcgrath D.E."/>
            <person name="Sieber C.M."/>
            <person name="Emerson J.B."/>
            <person name="Anantharaman K."/>
            <person name="Thomas B.C."/>
            <person name="Malmstrom R."/>
            <person name="Stieglmeier M."/>
            <person name="Klingl A."/>
            <person name="Woyke T."/>
            <person name="Ryan C.M."/>
            <person name="Banfield J.F."/>
        </authorList>
    </citation>
    <scope>NUCLEOTIDE SEQUENCE [LARGE SCALE GENOMIC DNA]</scope>
    <source>
        <strain evidence="2">CG10_big_fil_rev_8_21_14_0_10_45_14</strain>
    </source>
</reference>
<dbReference type="AlphaFoldDB" id="A0A2H0RJN1"/>
<dbReference type="Gene3D" id="2.60.40.10">
    <property type="entry name" value="Immunoglobulins"/>
    <property type="match status" value="1"/>
</dbReference>
<gene>
    <name evidence="2" type="ORF">COV07_03210</name>
</gene>
<evidence type="ECO:0000313" key="2">
    <source>
        <dbReference type="EMBL" id="PIR46650.1"/>
    </source>
</evidence>
<evidence type="ECO:0008006" key="4">
    <source>
        <dbReference type="Google" id="ProtNLM"/>
    </source>
</evidence>
<evidence type="ECO:0000256" key="1">
    <source>
        <dbReference type="SAM" id="Phobius"/>
    </source>
</evidence>
<name>A0A2H0RJN1_9BACT</name>
<feature type="transmembrane region" description="Helical" evidence="1">
    <location>
        <begin position="12"/>
        <end position="32"/>
    </location>
</feature>
<proteinExistence type="predicted"/>
<dbReference type="Proteomes" id="UP000230833">
    <property type="component" value="Unassembled WGS sequence"/>
</dbReference>
<keyword evidence="1" id="KW-0812">Transmembrane</keyword>
<comment type="caution">
    <text evidence="2">The sequence shown here is derived from an EMBL/GenBank/DDBJ whole genome shotgun (WGS) entry which is preliminary data.</text>
</comment>
<evidence type="ECO:0000313" key="3">
    <source>
        <dbReference type="Proteomes" id="UP000230833"/>
    </source>
</evidence>
<protein>
    <recommendedName>
        <fullName evidence="4">Bacterial spore germination immunoglobulin-like domain-containing protein</fullName>
    </recommendedName>
</protein>
<dbReference type="InterPro" id="IPR013783">
    <property type="entry name" value="Ig-like_fold"/>
</dbReference>
<organism evidence="2 3">
    <name type="scientific">Candidatus Vogelbacteria bacterium CG10_big_fil_rev_8_21_14_0_10_45_14</name>
    <dbReference type="NCBI Taxonomy" id="1975042"/>
    <lineage>
        <taxon>Bacteria</taxon>
        <taxon>Candidatus Vogeliibacteriota</taxon>
    </lineage>
</organism>
<sequence length="121" mass="13601">MKFLPKTVRGYILLSFLILIIVYVLFVARNYLRGTSLSIDFPEDGATIEEPYLLVRGRALRAISVSVGGAKVSPKENGEWSYALLIPAGYSIIDVVSEDRFGRTKTITREVFYEKTNYSQG</sequence>
<dbReference type="EMBL" id="PCYL01000033">
    <property type="protein sequence ID" value="PIR46650.1"/>
    <property type="molecule type" value="Genomic_DNA"/>
</dbReference>
<keyword evidence="1" id="KW-0472">Membrane</keyword>
<accession>A0A2H0RJN1</accession>
<keyword evidence="1" id="KW-1133">Transmembrane helix</keyword>